<name>A0A9W8QEQ8_AKAMU</name>
<evidence type="ECO:0000256" key="1">
    <source>
        <dbReference type="SAM" id="MobiDB-lite"/>
    </source>
</evidence>
<dbReference type="AlphaFoldDB" id="A0A9W8QEQ8"/>
<keyword evidence="3" id="KW-1185">Reference proteome</keyword>
<evidence type="ECO:0000313" key="3">
    <source>
        <dbReference type="Proteomes" id="UP001144673"/>
    </source>
</evidence>
<dbReference type="EMBL" id="JAJHUN010000007">
    <property type="protein sequence ID" value="KAJ4154871.1"/>
    <property type="molecule type" value="Genomic_DNA"/>
</dbReference>
<comment type="caution">
    <text evidence="2">The sequence shown here is derived from an EMBL/GenBank/DDBJ whole genome shotgun (WGS) entry which is preliminary data.</text>
</comment>
<accession>A0A9W8QEQ8</accession>
<feature type="compositionally biased region" description="Low complexity" evidence="1">
    <location>
        <begin position="261"/>
        <end position="288"/>
    </location>
</feature>
<feature type="region of interest" description="Disordered" evidence="1">
    <location>
        <begin position="207"/>
        <end position="317"/>
    </location>
</feature>
<gene>
    <name evidence="2" type="ORF">LMH87_000145</name>
</gene>
<feature type="compositionally biased region" description="Basic and acidic residues" evidence="1">
    <location>
        <begin position="33"/>
        <end position="45"/>
    </location>
</feature>
<organism evidence="2 3">
    <name type="scientific">Akanthomyces muscarius</name>
    <name type="common">Entomopathogenic fungus</name>
    <name type="synonym">Lecanicillium muscarium</name>
    <dbReference type="NCBI Taxonomy" id="2231603"/>
    <lineage>
        <taxon>Eukaryota</taxon>
        <taxon>Fungi</taxon>
        <taxon>Dikarya</taxon>
        <taxon>Ascomycota</taxon>
        <taxon>Pezizomycotina</taxon>
        <taxon>Sordariomycetes</taxon>
        <taxon>Hypocreomycetidae</taxon>
        <taxon>Hypocreales</taxon>
        <taxon>Cordycipitaceae</taxon>
        <taxon>Akanthomyces</taxon>
    </lineage>
</organism>
<dbReference type="Proteomes" id="UP001144673">
    <property type="component" value="Chromosome 6"/>
</dbReference>
<sequence>MGLPLFIAPVESDVTRKSTNKNATTSPSRTSIRRVDRASERERQRNSVRRAAARIYGPVQRTLSSRSQERPLPWIESSVAPENAAAGVDRLRSMQESLREMSREDARRSQRMEEHMATVFGTSWHDLPPGPPSEEANQETDLGWWSIDPRGRARRPRMMTPISSRFTRSPDTLDAVRAQTSSPFAAENSSQADQNARQQRIRLAQLTRNAHARHRSQTTRRSTGVDGLGDRERSMSPEGWDTLLTTLAPDPQPPSANTSFASATGTQSAGQSAGQSSAAQPSAVQPPTGSSILPDGFDDAPVDPGCDSGCEHSDSDVGAAEARAEARRFIAYRNRRNHLSRYNEQARAALQSRPRPSVPEHPDAPSIAERQALSRVPIPESNTVNPWVTQASIGADEPENAHVPRHARIMTFSPGEAPAEEDLSGMQHIVRSMAQREDIPEEWWLEAGLSRTLSQQGTN</sequence>
<dbReference type="GeneID" id="80887304"/>
<proteinExistence type="predicted"/>
<evidence type="ECO:0000313" key="2">
    <source>
        <dbReference type="EMBL" id="KAJ4154871.1"/>
    </source>
</evidence>
<dbReference type="RefSeq" id="XP_056054995.1">
    <property type="nucleotide sequence ID" value="XM_056198004.1"/>
</dbReference>
<feature type="region of interest" description="Disordered" evidence="1">
    <location>
        <begin position="1"/>
        <end position="52"/>
    </location>
</feature>
<feature type="compositionally biased region" description="Polar residues" evidence="1">
    <location>
        <begin position="20"/>
        <end position="30"/>
    </location>
</feature>
<protein>
    <submittedName>
        <fullName evidence="2">Uncharacterized protein</fullName>
    </submittedName>
</protein>
<dbReference type="KEGG" id="amus:LMH87_000145"/>
<reference evidence="2" key="1">
    <citation type="journal article" date="2023" name="Access Microbiol">
        <title>De-novo genome assembly for Akanthomyces muscarius, a biocontrol agent of insect agricultural pests.</title>
        <authorList>
            <person name="Erdos Z."/>
            <person name="Studholme D.J."/>
            <person name="Raymond B."/>
            <person name="Sharma M."/>
        </authorList>
    </citation>
    <scope>NUCLEOTIDE SEQUENCE</scope>
    <source>
        <strain evidence="2">Ve6</strain>
    </source>
</reference>